<feature type="region of interest" description="Disordered" evidence="1">
    <location>
        <begin position="30"/>
        <end position="50"/>
    </location>
</feature>
<gene>
    <name evidence="2" type="ORF">FOZ74_14835</name>
</gene>
<accession>A0A5B8RXA6</accession>
<reference evidence="2 3" key="1">
    <citation type="submission" date="2019-07" db="EMBL/GenBank/DDBJ databases">
        <title>Complete genome sequence of Comamonas sp. NLF 7-7 isolated from livestock.</title>
        <authorList>
            <person name="Kim D.H."/>
            <person name="Kim J.G."/>
        </authorList>
    </citation>
    <scope>NUCLEOTIDE SEQUENCE [LARGE SCALE GENOMIC DNA]</scope>
    <source>
        <strain evidence="2 3">NLF 7-7</strain>
    </source>
</reference>
<proteinExistence type="predicted"/>
<dbReference type="AlphaFoldDB" id="A0A5B8RXA6"/>
<organism evidence="2 3">
    <name type="scientific">Comamonas flocculans</name>
    <dbReference type="NCBI Taxonomy" id="2597701"/>
    <lineage>
        <taxon>Bacteria</taxon>
        <taxon>Pseudomonadati</taxon>
        <taxon>Pseudomonadota</taxon>
        <taxon>Betaproteobacteria</taxon>
        <taxon>Burkholderiales</taxon>
        <taxon>Comamonadaceae</taxon>
        <taxon>Comamonas</taxon>
    </lineage>
</organism>
<evidence type="ECO:0000313" key="2">
    <source>
        <dbReference type="EMBL" id="QEA14201.1"/>
    </source>
</evidence>
<keyword evidence="3" id="KW-1185">Reference proteome</keyword>
<protein>
    <submittedName>
        <fullName evidence="2">Uncharacterized protein</fullName>
    </submittedName>
</protein>
<dbReference type="EMBL" id="CP042344">
    <property type="protein sequence ID" value="QEA14201.1"/>
    <property type="molecule type" value="Genomic_DNA"/>
</dbReference>
<dbReference type="Proteomes" id="UP000321199">
    <property type="component" value="Chromosome"/>
</dbReference>
<name>A0A5B8RXA6_9BURK</name>
<evidence type="ECO:0000313" key="3">
    <source>
        <dbReference type="Proteomes" id="UP000321199"/>
    </source>
</evidence>
<dbReference type="KEGG" id="cof:FOZ74_14835"/>
<sequence length="77" mass="8321">MRALMGIVGLLVVLVFVGLLARKQLAATRAPMPALQTPGAGAPADTVRAQSQQVQQQVREQVQTLMQQARPMPDDEQ</sequence>
<dbReference type="RefSeq" id="WP_146913782.1">
    <property type="nucleotide sequence ID" value="NZ_CP042344.1"/>
</dbReference>
<evidence type="ECO:0000256" key="1">
    <source>
        <dbReference type="SAM" id="MobiDB-lite"/>
    </source>
</evidence>